<reference evidence="5 6" key="1">
    <citation type="journal article" date="2018" name="Plant J.">
        <title>Genome sequences of Chlorella sorokiniana UTEX 1602 and Micractinium conductrix SAG 241.80: implications to maltose excretion by a green alga.</title>
        <authorList>
            <person name="Arriola M.B."/>
            <person name="Velmurugan N."/>
            <person name="Zhang Y."/>
            <person name="Plunkett M.H."/>
            <person name="Hondzo H."/>
            <person name="Barney B.M."/>
        </authorList>
    </citation>
    <scope>NUCLEOTIDE SEQUENCE [LARGE SCALE GENOMIC DNA]</scope>
    <source>
        <strain evidence="5 6">SAG 241.80</strain>
    </source>
</reference>
<evidence type="ECO:0000313" key="6">
    <source>
        <dbReference type="Proteomes" id="UP000239649"/>
    </source>
</evidence>
<dbReference type="GO" id="GO:0008409">
    <property type="term" value="F:5'-3' exonuclease activity"/>
    <property type="evidence" value="ECO:0007669"/>
    <property type="project" value="InterPro"/>
</dbReference>
<dbReference type="InterPro" id="IPR020045">
    <property type="entry name" value="DNA_polI_H3TH"/>
</dbReference>
<dbReference type="Pfam" id="PF02739">
    <property type="entry name" value="5_3_exonuc_N"/>
    <property type="match status" value="1"/>
</dbReference>
<dbReference type="InterPro" id="IPR038969">
    <property type="entry name" value="FEN"/>
</dbReference>
<dbReference type="EMBL" id="LHPF02000022">
    <property type="protein sequence ID" value="PSC70053.1"/>
    <property type="molecule type" value="Genomic_DNA"/>
</dbReference>
<dbReference type="GO" id="GO:0017108">
    <property type="term" value="F:5'-flap endonuclease activity"/>
    <property type="evidence" value="ECO:0007669"/>
    <property type="project" value="InterPro"/>
</dbReference>
<sequence>MHIGRVVGAAVGDAPVAAGAVPPLVGPPHPASAAAAECAALQSNKRMILCDAMALLYRSHYAFSEAHRLRNVAGEDTTVLFGFLSTLFNLLEVQPPPTHFAVVFDARGKTFRHEIYEGYKGQRASCPEEIKEAIPRLQQLLRAMAIPFIQVSGVEADDVIGTLAVRAVEEDIVVAIASPDKDFFQLLRAGVMLLRPPKKPAPGERVNKFAMLPYYPANFKEDYGLEPRQFIDLLALAGDSSDNVPGVQGIGPKTAAALLRQYGTLEGVLDHAAEAKPKKAAAQLSSPEGRAAAQLSQKLVRIETALDHPPVQLPLEQLRLQLPADRGADLLKQFQRLDFTRHTARVKDLWAGPLYQAR</sequence>
<accession>A0A2P6V7I8</accession>
<dbReference type="CDD" id="cd09898">
    <property type="entry name" value="H3TH_53EXO"/>
    <property type="match status" value="1"/>
</dbReference>
<dbReference type="Pfam" id="PF01367">
    <property type="entry name" value="5_3_exonuc"/>
    <property type="match status" value="1"/>
</dbReference>
<dbReference type="InterPro" id="IPR008918">
    <property type="entry name" value="HhH2"/>
</dbReference>
<feature type="domain" description="5'-3' exonuclease" evidence="4">
    <location>
        <begin position="45"/>
        <end position="321"/>
    </location>
</feature>
<keyword evidence="1" id="KW-0540">Nuclease</keyword>
<dbReference type="OrthoDB" id="275278at2759"/>
<dbReference type="InterPro" id="IPR002421">
    <property type="entry name" value="5-3_exonuclease"/>
</dbReference>
<dbReference type="PANTHER" id="PTHR42646">
    <property type="entry name" value="FLAP ENDONUCLEASE XNI"/>
    <property type="match status" value="1"/>
</dbReference>
<name>A0A2P6V7I8_9CHLO</name>
<proteinExistence type="predicted"/>
<dbReference type="AlphaFoldDB" id="A0A2P6V7I8"/>
<dbReference type="InterPro" id="IPR036279">
    <property type="entry name" value="5-3_exonuclease_C_sf"/>
</dbReference>
<dbReference type="SUPFAM" id="SSF47807">
    <property type="entry name" value="5' to 3' exonuclease, C-terminal subdomain"/>
    <property type="match status" value="1"/>
</dbReference>
<dbReference type="InterPro" id="IPR029060">
    <property type="entry name" value="PIN-like_dom_sf"/>
</dbReference>
<evidence type="ECO:0000313" key="5">
    <source>
        <dbReference type="EMBL" id="PSC70053.1"/>
    </source>
</evidence>
<dbReference type="SMART" id="SM00279">
    <property type="entry name" value="HhH2"/>
    <property type="match status" value="1"/>
</dbReference>
<dbReference type="Gene3D" id="1.10.150.20">
    <property type="entry name" value="5' to 3' exonuclease, C-terminal subdomain"/>
    <property type="match status" value="1"/>
</dbReference>
<organism evidence="5 6">
    <name type="scientific">Micractinium conductrix</name>
    <dbReference type="NCBI Taxonomy" id="554055"/>
    <lineage>
        <taxon>Eukaryota</taxon>
        <taxon>Viridiplantae</taxon>
        <taxon>Chlorophyta</taxon>
        <taxon>core chlorophytes</taxon>
        <taxon>Trebouxiophyceae</taxon>
        <taxon>Chlorellales</taxon>
        <taxon>Chlorellaceae</taxon>
        <taxon>Chlorella clade</taxon>
        <taxon>Micractinium</taxon>
    </lineage>
</organism>
<dbReference type="PANTHER" id="PTHR42646:SF2">
    <property type="entry name" value="5'-3' EXONUCLEASE FAMILY PROTEIN"/>
    <property type="match status" value="1"/>
</dbReference>
<dbReference type="SMART" id="SM00475">
    <property type="entry name" value="53EXOc"/>
    <property type="match status" value="1"/>
</dbReference>
<dbReference type="SUPFAM" id="SSF88723">
    <property type="entry name" value="PIN domain-like"/>
    <property type="match status" value="1"/>
</dbReference>
<dbReference type="FunFam" id="1.10.150.20:FF:000003">
    <property type="entry name" value="DNA polymerase I"/>
    <property type="match status" value="1"/>
</dbReference>
<dbReference type="CDD" id="cd09859">
    <property type="entry name" value="PIN_53EXO"/>
    <property type="match status" value="1"/>
</dbReference>
<gene>
    <name evidence="5" type="ORF">C2E20_6479</name>
</gene>
<evidence type="ECO:0000259" key="4">
    <source>
        <dbReference type="SMART" id="SM00475"/>
    </source>
</evidence>
<evidence type="ECO:0000256" key="3">
    <source>
        <dbReference type="ARBA" id="ARBA00023125"/>
    </source>
</evidence>
<keyword evidence="3" id="KW-0238">DNA-binding</keyword>
<evidence type="ECO:0000256" key="2">
    <source>
        <dbReference type="ARBA" id="ARBA00022801"/>
    </source>
</evidence>
<dbReference type="GO" id="GO:0003677">
    <property type="term" value="F:DNA binding"/>
    <property type="evidence" value="ECO:0007669"/>
    <property type="project" value="UniProtKB-KW"/>
</dbReference>
<keyword evidence="6" id="KW-1185">Reference proteome</keyword>
<dbReference type="STRING" id="554055.A0A2P6V7I8"/>
<dbReference type="GO" id="GO:0033567">
    <property type="term" value="P:DNA replication, Okazaki fragment processing"/>
    <property type="evidence" value="ECO:0007669"/>
    <property type="project" value="InterPro"/>
</dbReference>
<comment type="caution">
    <text evidence="5">The sequence shown here is derived from an EMBL/GenBank/DDBJ whole genome shotgun (WGS) entry which is preliminary data.</text>
</comment>
<evidence type="ECO:0000256" key="1">
    <source>
        <dbReference type="ARBA" id="ARBA00022722"/>
    </source>
</evidence>
<dbReference type="InterPro" id="IPR020046">
    <property type="entry name" value="5-3_exonucl_a-hlix_arch_N"/>
</dbReference>
<dbReference type="Proteomes" id="UP000239649">
    <property type="component" value="Unassembled WGS sequence"/>
</dbReference>
<keyword evidence="2" id="KW-0378">Hydrolase</keyword>
<protein>
    <submittedName>
        <fullName evidence="5">DNA polymerase I</fullName>
    </submittedName>
</protein>
<dbReference type="Gene3D" id="3.40.50.1010">
    <property type="entry name" value="5'-nuclease"/>
    <property type="match status" value="1"/>
</dbReference>